<comment type="caution">
    <text evidence="1">The sequence shown here is derived from an EMBL/GenBank/DDBJ whole genome shotgun (WGS) entry which is preliminary data.</text>
</comment>
<dbReference type="Gene3D" id="3.40.50.620">
    <property type="entry name" value="HUPs"/>
    <property type="match status" value="1"/>
</dbReference>
<dbReference type="NCBIfam" id="NF011155">
    <property type="entry name" value="PRK14561.1"/>
    <property type="match status" value="1"/>
</dbReference>
<dbReference type="InterPro" id="IPR014729">
    <property type="entry name" value="Rossmann-like_a/b/a_fold"/>
</dbReference>
<name>A0A150IIU5_9EURY</name>
<evidence type="ECO:0000313" key="2">
    <source>
        <dbReference type="Proteomes" id="UP000075398"/>
    </source>
</evidence>
<dbReference type="SUPFAM" id="SSF52402">
    <property type="entry name" value="Adenine nucleotide alpha hydrolases-like"/>
    <property type="match status" value="1"/>
</dbReference>
<accession>A0A150IIU5</accession>
<dbReference type="STRING" id="1705564.APG08_01235"/>
<proteinExistence type="predicted"/>
<organism evidence="1 2">
    <name type="scientific">Candidatus Methanofastidiosum methylothiophilum</name>
    <dbReference type="NCBI Taxonomy" id="1705564"/>
    <lineage>
        <taxon>Archaea</taxon>
        <taxon>Methanobacteriati</taxon>
        <taxon>Methanobacteriota</taxon>
        <taxon>Stenosarchaea group</taxon>
        <taxon>Candidatus Methanofastidiosia</taxon>
        <taxon>Candidatus Methanofastidiosales</taxon>
        <taxon>Candidatus Methanofastidiosaceae</taxon>
        <taxon>Candidatus Methanofastidiosum</taxon>
    </lineage>
</organism>
<dbReference type="Proteomes" id="UP000075398">
    <property type="component" value="Unassembled WGS sequence"/>
</dbReference>
<protein>
    <submittedName>
        <fullName evidence="1">Uncharacterized protein</fullName>
    </submittedName>
</protein>
<dbReference type="AlphaFoldDB" id="A0A150IIU5"/>
<sequence length="202" mass="23424">METAILFSGGKDSSLTNIFLKKILPCEITNYTITFGINSNWKYAEETAKALEFPFKLFKIDRELLEKTVDRIEKDGFANDGITFLHKWVIESFLEDVSVEIIADGTRRDDRSPRLELSDMRRIEDKYGVAYVAPLMGISYRILKPICHALFIIEEGPTDLIKKSDYESEIKDLMIQRGLYPYDFFPKHSQSRVIGYKDRNAF</sequence>
<dbReference type="InterPro" id="IPR055834">
    <property type="entry name" value="DUF7411"/>
</dbReference>
<gene>
    <name evidence="1" type="ORF">AMQ22_02259</name>
</gene>
<evidence type="ECO:0000313" key="1">
    <source>
        <dbReference type="EMBL" id="KYC44933.1"/>
    </source>
</evidence>
<dbReference type="Pfam" id="PF24167">
    <property type="entry name" value="DUF7411"/>
    <property type="match status" value="1"/>
</dbReference>
<dbReference type="EMBL" id="LNGC01000251">
    <property type="protein sequence ID" value="KYC44933.1"/>
    <property type="molecule type" value="Genomic_DNA"/>
</dbReference>
<reference evidence="1 2" key="1">
    <citation type="journal article" date="2016" name="ISME J.">
        <title>Chasing the elusive Euryarchaeota class WSA2: genomes reveal a uniquely fastidious methyl-reducing methanogen.</title>
        <authorList>
            <person name="Nobu M.K."/>
            <person name="Narihiro T."/>
            <person name="Kuroda K."/>
            <person name="Mei R."/>
            <person name="Liu W.T."/>
        </authorList>
    </citation>
    <scope>NUCLEOTIDE SEQUENCE [LARGE SCALE GENOMIC DNA]</scope>
    <source>
        <strain evidence="1">U1lsi0528_Bin055</strain>
    </source>
</reference>